<organism evidence="2 3">
    <name type="scientific">Schinkia azotoformans LMG 9581</name>
    <dbReference type="NCBI Taxonomy" id="1131731"/>
    <lineage>
        <taxon>Bacteria</taxon>
        <taxon>Bacillati</taxon>
        <taxon>Bacillota</taxon>
        <taxon>Bacilli</taxon>
        <taxon>Bacillales</taxon>
        <taxon>Bacillaceae</taxon>
        <taxon>Calidifontibacillus/Schinkia group</taxon>
        <taxon>Schinkia</taxon>
    </lineage>
</organism>
<evidence type="ECO:0000313" key="3">
    <source>
        <dbReference type="Proteomes" id="UP000006315"/>
    </source>
</evidence>
<proteinExistence type="predicted"/>
<dbReference type="EMBL" id="AJLR01000093">
    <property type="protein sequence ID" value="EKN66053.1"/>
    <property type="molecule type" value="Genomic_DNA"/>
</dbReference>
<dbReference type="STRING" id="1131731.BAZO_11269"/>
<dbReference type="AlphaFoldDB" id="K6DDD1"/>
<feature type="transmembrane region" description="Helical" evidence="1">
    <location>
        <begin position="198"/>
        <end position="220"/>
    </location>
</feature>
<feature type="transmembrane region" description="Helical" evidence="1">
    <location>
        <begin position="232"/>
        <end position="255"/>
    </location>
</feature>
<dbReference type="RefSeq" id="WP_003331597.1">
    <property type="nucleotide sequence ID" value="NZ_AJLR01000093.1"/>
</dbReference>
<keyword evidence="1" id="KW-1133">Transmembrane helix</keyword>
<feature type="transmembrane region" description="Helical" evidence="1">
    <location>
        <begin position="120"/>
        <end position="140"/>
    </location>
</feature>
<feature type="transmembrane region" description="Helical" evidence="1">
    <location>
        <begin position="261"/>
        <end position="280"/>
    </location>
</feature>
<dbReference type="Proteomes" id="UP000006315">
    <property type="component" value="Unassembled WGS sequence"/>
</dbReference>
<keyword evidence="3" id="KW-1185">Reference proteome</keyword>
<feature type="transmembrane region" description="Helical" evidence="1">
    <location>
        <begin position="95"/>
        <end position="114"/>
    </location>
</feature>
<feature type="transmembrane region" description="Helical" evidence="1">
    <location>
        <begin position="7"/>
        <end position="27"/>
    </location>
</feature>
<accession>K6DDD1</accession>
<feature type="transmembrane region" description="Helical" evidence="1">
    <location>
        <begin position="160"/>
        <end position="178"/>
    </location>
</feature>
<keyword evidence="1" id="KW-0812">Transmembrane</keyword>
<name>K6DDD1_SCHAZ</name>
<evidence type="ECO:0000313" key="2">
    <source>
        <dbReference type="EMBL" id="EKN66053.1"/>
    </source>
</evidence>
<dbReference type="PATRIC" id="fig|1131731.3.peg.2324"/>
<keyword evidence="1" id="KW-0472">Membrane</keyword>
<evidence type="ECO:0000256" key="1">
    <source>
        <dbReference type="SAM" id="Phobius"/>
    </source>
</evidence>
<protein>
    <submittedName>
        <fullName evidence="2">Uncharacterized protein</fullName>
    </submittedName>
</protein>
<feature type="transmembrane region" description="Helical" evidence="1">
    <location>
        <begin position="65"/>
        <end position="86"/>
    </location>
</feature>
<sequence>MKAKGTVSILVFFIVVLSTAATIAGIFSSEGPGPFEYETIRGETVMIYGKGIYQHMSLEVAPQGIAQDVVTLFIGVPILLIALYLTRRGWLRGRILLAGTLGYFFVTYLLYMLMCMFNNFFLIYVILTSLSFFALSLTLFSFDLDMLRTCFNKGRAMKGVSGFLIFNATIMGLLWLGVVVPPLLNGSIPLQVEHYTTLVVQAVDLALLLPIAFVAGVLLLKDRLLGYLLVPVYMHFLALLMTALSAKIIGMSILGTEVGPAIIVIPIINLTAIFCVIVIWKNINERAWVKIR</sequence>
<comment type="caution">
    <text evidence="2">The sequence shown here is derived from an EMBL/GenBank/DDBJ whole genome shotgun (WGS) entry which is preliminary data.</text>
</comment>
<gene>
    <name evidence="2" type="ORF">BAZO_11269</name>
</gene>
<reference evidence="2 3" key="1">
    <citation type="journal article" date="2012" name="Front. Microbiol.">
        <title>Redundancy and modularity in membrane-associated dissimilatory nitrate reduction in Bacillus.</title>
        <authorList>
            <person name="Heylen K."/>
            <person name="Keltjens J."/>
        </authorList>
    </citation>
    <scope>NUCLEOTIDE SEQUENCE [LARGE SCALE GENOMIC DNA]</scope>
    <source>
        <strain evidence="2 3">LMG 9581</strain>
    </source>
</reference>